<dbReference type="InterPro" id="IPR038488">
    <property type="entry name" value="Integrase_DNA-bd_sf"/>
</dbReference>
<evidence type="ECO:0000256" key="3">
    <source>
        <dbReference type="ARBA" id="ARBA00023125"/>
    </source>
</evidence>
<dbReference type="Pfam" id="PF13356">
    <property type="entry name" value="Arm-DNA-bind_3"/>
    <property type="match status" value="1"/>
</dbReference>
<reference evidence="8 9" key="1">
    <citation type="journal article" date="2019" name="Microb. Pathog.">
        <title>Comparison of VITEK 2, MALDI-TOF MS, 16S rRNA gene sequencing, and whole-genome sequencing for identification of Roseomonas mucosa.</title>
        <authorList>
            <person name="Rudolph W.W."/>
            <person name="Gunzer F."/>
            <person name="Trauth M."/>
            <person name="Bunk B."/>
            <person name="Bigge R."/>
            <person name="Schrottner P."/>
        </authorList>
    </citation>
    <scope>NUCLEOTIDE SEQUENCE [LARGE SCALE GENOMIC DNA]</scope>
    <source>
        <strain evidence="8 9">DSM 103800</strain>
    </source>
</reference>
<dbReference type="SUPFAM" id="SSF56349">
    <property type="entry name" value="DNA breaking-rejoining enzymes"/>
    <property type="match status" value="1"/>
</dbReference>
<protein>
    <submittedName>
        <fullName evidence="8">Tyrosine-type recombinase/integrase</fullName>
    </submittedName>
</protein>
<dbReference type="Gene3D" id="3.30.160.390">
    <property type="entry name" value="Integrase, DNA-binding domain"/>
    <property type="match status" value="1"/>
</dbReference>
<evidence type="ECO:0000313" key="8">
    <source>
        <dbReference type="EMBL" id="MDT8333363.1"/>
    </source>
</evidence>
<dbReference type="InterPro" id="IPR002104">
    <property type="entry name" value="Integrase_catalytic"/>
</dbReference>
<dbReference type="Gene3D" id="1.10.443.10">
    <property type="entry name" value="Intergrase catalytic core"/>
    <property type="match status" value="1"/>
</dbReference>
<dbReference type="PROSITE" id="PS51900">
    <property type="entry name" value="CB"/>
    <property type="match status" value="1"/>
</dbReference>
<keyword evidence="2" id="KW-0229">DNA integration</keyword>
<dbReference type="InterPro" id="IPR010998">
    <property type="entry name" value="Integrase_recombinase_N"/>
</dbReference>
<sequence length="429" mass="46958">MAKLTALGVKNAKPGRHSAGDGLILDVRESGRAYWTLRYQRDGKRRDMGLGPARGDGALTLAEARAEAAKHRSGLKGLAGQDPIEIRKARKAAQLAEAAAAEAARAGARTFREMATLYIGKAEKEWKNAKHRQQWSNTLESYAYPLIGSIPVADVSIDDLQRVLEPIWRTKPETGARVKMRLLTVLDYAQAEEIRPLTAPGRAALAAVLKKRLGGQKQARREADYGHHAALPWQEVGSFMKALEARDGIASRCLAFTILTAARSGEARGATWAEIDMEAAVWTIPGERMKGGREHRVPLSDAAMEILRGMEVAKKGPASFVFPGNRQGRPLSDMALTAVLRRMKRSDTVHGFRSTFRDWCGDATSYPREVAEAALAHALRDKVEAAYRRSTALERRRALMAEWAGQCGRLPAEVVTLRGQDAQGAEHAA</sequence>
<dbReference type="Gene3D" id="1.10.150.130">
    <property type="match status" value="1"/>
</dbReference>
<evidence type="ECO:0000256" key="1">
    <source>
        <dbReference type="ARBA" id="ARBA00008857"/>
    </source>
</evidence>
<evidence type="ECO:0000313" key="9">
    <source>
        <dbReference type="Proteomes" id="UP001258945"/>
    </source>
</evidence>
<dbReference type="EMBL" id="JAVVDO010000052">
    <property type="protein sequence ID" value="MDT8333363.1"/>
    <property type="molecule type" value="Genomic_DNA"/>
</dbReference>
<dbReference type="InterPro" id="IPR025166">
    <property type="entry name" value="Integrase_DNA_bind_dom"/>
</dbReference>
<organism evidence="8 9">
    <name type="scientific">Roseomonas gilardii</name>
    <dbReference type="NCBI Taxonomy" id="257708"/>
    <lineage>
        <taxon>Bacteria</taxon>
        <taxon>Pseudomonadati</taxon>
        <taxon>Pseudomonadota</taxon>
        <taxon>Alphaproteobacteria</taxon>
        <taxon>Acetobacterales</taxon>
        <taxon>Roseomonadaceae</taxon>
        <taxon>Roseomonas</taxon>
    </lineage>
</organism>
<dbReference type="CDD" id="cd00801">
    <property type="entry name" value="INT_P4_C"/>
    <property type="match status" value="1"/>
</dbReference>
<dbReference type="InterPro" id="IPR050808">
    <property type="entry name" value="Phage_Integrase"/>
</dbReference>
<dbReference type="PANTHER" id="PTHR30629">
    <property type="entry name" value="PROPHAGE INTEGRASE"/>
    <property type="match status" value="1"/>
</dbReference>
<dbReference type="RefSeq" id="WP_314284712.1">
    <property type="nucleotide sequence ID" value="NZ_JAVVDO010000052.1"/>
</dbReference>
<evidence type="ECO:0000259" key="6">
    <source>
        <dbReference type="PROSITE" id="PS51898"/>
    </source>
</evidence>
<dbReference type="InterPro" id="IPR013762">
    <property type="entry name" value="Integrase-like_cat_sf"/>
</dbReference>
<dbReference type="PANTHER" id="PTHR30629:SF2">
    <property type="entry name" value="PROPHAGE INTEGRASE INTS-RELATED"/>
    <property type="match status" value="1"/>
</dbReference>
<gene>
    <name evidence="8" type="ORF">RQ831_20130</name>
</gene>
<comment type="similarity">
    <text evidence="1">Belongs to the 'phage' integrase family.</text>
</comment>
<dbReference type="InterPro" id="IPR044068">
    <property type="entry name" value="CB"/>
</dbReference>
<accession>A0ABU3MLJ2</accession>
<feature type="domain" description="Core-binding (CB)" evidence="7">
    <location>
        <begin position="109"/>
        <end position="190"/>
    </location>
</feature>
<evidence type="ECO:0000256" key="4">
    <source>
        <dbReference type="ARBA" id="ARBA00023172"/>
    </source>
</evidence>
<dbReference type="Proteomes" id="UP001258945">
    <property type="component" value="Unassembled WGS sequence"/>
</dbReference>
<keyword evidence="9" id="KW-1185">Reference proteome</keyword>
<evidence type="ECO:0000259" key="7">
    <source>
        <dbReference type="PROSITE" id="PS51900"/>
    </source>
</evidence>
<dbReference type="Pfam" id="PF22022">
    <property type="entry name" value="Phage_int_M"/>
    <property type="match status" value="1"/>
</dbReference>
<feature type="domain" description="Tyr recombinase" evidence="6">
    <location>
        <begin position="226"/>
        <end position="400"/>
    </location>
</feature>
<dbReference type="Pfam" id="PF00589">
    <property type="entry name" value="Phage_integrase"/>
    <property type="match status" value="1"/>
</dbReference>
<dbReference type="InterPro" id="IPR011010">
    <property type="entry name" value="DNA_brk_join_enz"/>
</dbReference>
<proteinExistence type="inferred from homology"/>
<dbReference type="PROSITE" id="PS51898">
    <property type="entry name" value="TYR_RECOMBINASE"/>
    <property type="match status" value="1"/>
</dbReference>
<dbReference type="InterPro" id="IPR053876">
    <property type="entry name" value="Phage_int_M"/>
</dbReference>
<keyword evidence="4" id="KW-0233">DNA recombination</keyword>
<evidence type="ECO:0000256" key="2">
    <source>
        <dbReference type="ARBA" id="ARBA00022908"/>
    </source>
</evidence>
<keyword evidence="3 5" id="KW-0238">DNA-binding</keyword>
<name>A0ABU3MLJ2_9PROT</name>
<comment type="caution">
    <text evidence="8">The sequence shown here is derived from an EMBL/GenBank/DDBJ whole genome shotgun (WGS) entry which is preliminary data.</text>
</comment>
<evidence type="ECO:0000256" key="5">
    <source>
        <dbReference type="PROSITE-ProRule" id="PRU01248"/>
    </source>
</evidence>